<protein>
    <recommendedName>
        <fullName evidence="1">Tf2-1-like SH3-like domain-containing protein</fullName>
    </recommendedName>
</protein>
<dbReference type="EnsemblPlants" id="AET4Gv20340400.3">
    <property type="protein sequence ID" value="AET4Gv20340400.3"/>
    <property type="gene ID" value="AET4Gv20340400"/>
</dbReference>
<reference evidence="2" key="3">
    <citation type="journal article" date="2017" name="Nature">
        <title>Genome sequence of the progenitor of the wheat D genome Aegilops tauschii.</title>
        <authorList>
            <person name="Luo M.C."/>
            <person name="Gu Y.Q."/>
            <person name="Puiu D."/>
            <person name="Wang H."/>
            <person name="Twardziok S.O."/>
            <person name="Deal K.R."/>
            <person name="Huo N."/>
            <person name="Zhu T."/>
            <person name="Wang L."/>
            <person name="Wang Y."/>
            <person name="McGuire P.E."/>
            <person name="Liu S."/>
            <person name="Long H."/>
            <person name="Ramasamy R.K."/>
            <person name="Rodriguez J.C."/>
            <person name="Van S.L."/>
            <person name="Yuan L."/>
            <person name="Wang Z."/>
            <person name="Xia Z."/>
            <person name="Xiao L."/>
            <person name="Anderson O.D."/>
            <person name="Ouyang S."/>
            <person name="Liang Y."/>
            <person name="Zimin A.V."/>
            <person name="Pertea G."/>
            <person name="Qi P."/>
            <person name="Bennetzen J.L."/>
            <person name="Dai X."/>
            <person name="Dawson M.W."/>
            <person name="Muller H.G."/>
            <person name="Kugler K."/>
            <person name="Rivarola-Duarte L."/>
            <person name="Spannagl M."/>
            <person name="Mayer K.F.X."/>
            <person name="Lu F.H."/>
            <person name="Bevan M.W."/>
            <person name="Leroy P."/>
            <person name="Li P."/>
            <person name="You F.M."/>
            <person name="Sun Q."/>
            <person name="Liu Z."/>
            <person name="Lyons E."/>
            <person name="Wicker T."/>
            <person name="Salzberg S.L."/>
            <person name="Devos K.M."/>
            <person name="Dvorak J."/>
        </authorList>
    </citation>
    <scope>NUCLEOTIDE SEQUENCE [LARGE SCALE GENOMIC DNA]</scope>
    <source>
        <strain evidence="2">cv. AL8/78</strain>
    </source>
</reference>
<organism evidence="2 3">
    <name type="scientific">Aegilops tauschii subsp. strangulata</name>
    <name type="common">Goatgrass</name>
    <dbReference type="NCBI Taxonomy" id="200361"/>
    <lineage>
        <taxon>Eukaryota</taxon>
        <taxon>Viridiplantae</taxon>
        <taxon>Streptophyta</taxon>
        <taxon>Embryophyta</taxon>
        <taxon>Tracheophyta</taxon>
        <taxon>Spermatophyta</taxon>
        <taxon>Magnoliopsida</taxon>
        <taxon>Liliopsida</taxon>
        <taxon>Poales</taxon>
        <taxon>Poaceae</taxon>
        <taxon>BOP clade</taxon>
        <taxon>Pooideae</taxon>
        <taxon>Triticodae</taxon>
        <taxon>Triticeae</taxon>
        <taxon>Triticinae</taxon>
        <taxon>Aegilops</taxon>
    </lineage>
</organism>
<feature type="domain" description="Tf2-1-like SH3-like" evidence="1">
    <location>
        <begin position="57"/>
        <end position="104"/>
    </location>
</feature>
<dbReference type="Gramene" id="AET4Gv20340400.3">
    <property type="protein sequence ID" value="AET4Gv20340400.3"/>
    <property type="gene ID" value="AET4Gv20340400"/>
</dbReference>
<dbReference type="InterPro" id="IPR056924">
    <property type="entry name" value="SH3_Tf2-1"/>
</dbReference>
<dbReference type="Proteomes" id="UP000015105">
    <property type="component" value="Chromosome 4D"/>
</dbReference>
<dbReference type="AlphaFoldDB" id="A0A453HXK7"/>
<evidence type="ECO:0000259" key="1">
    <source>
        <dbReference type="Pfam" id="PF24626"/>
    </source>
</evidence>
<name>A0A453HXK7_AEGTS</name>
<keyword evidence="3" id="KW-1185">Reference proteome</keyword>
<proteinExistence type="predicted"/>
<sequence length="118" mass="13641">TILVIGVVGYPWQSSAASVVIDYKAQTELLRAQLIRAQQRMKSYADKNRTERQFQPGDQVLLKLQPYAQQTVVNRSYPKLSYKYFGPYTVLERIGAVAYRLQLPVFQLKYTQSFMCPN</sequence>
<reference evidence="2" key="4">
    <citation type="submission" date="2019-03" db="UniProtKB">
        <authorList>
            <consortium name="EnsemblPlants"/>
        </authorList>
    </citation>
    <scope>IDENTIFICATION</scope>
</reference>
<reference evidence="3" key="2">
    <citation type="journal article" date="2017" name="Nat. Plants">
        <title>The Aegilops tauschii genome reveals multiple impacts of transposons.</title>
        <authorList>
            <person name="Zhao G."/>
            <person name="Zou C."/>
            <person name="Li K."/>
            <person name="Wang K."/>
            <person name="Li T."/>
            <person name="Gao L."/>
            <person name="Zhang X."/>
            <person name="Wang H."/>
            <person name="Yang Z."/>
            <person name="Liu X."/>
            <person name="Jiang W."/>
            <person name="Mao L."/>
            <person name="Kong X."/>
            <person name="Jiao Y."/>
            <person name="Jia J."/>
        </authorList>
    </citation>
    <scope>NUCLEOTIDE SEQUENCE [LARGE SCALE GENOMIC DNA]</scope>
    <source>
        <strain evidence="3">cv. AL8/78</strain>
    </source>
</reference>
<reference evidence="2" key="5">
    <citation type="journal article" date="2021" name="G3 (Bethesda)">
        <title>Aegilops tauschii genome assembly Aet v5.0 features greater sequence contiguity and improved annotation.</title>
        <authorList>
            <person name="Wang L."/>
            <person name="Zhu T."/>
            <person name="Rodriguez J.C."/>
            <person name="Deal K.R."/>
            <person name="Dubcovsky J."/>
            <person name="McGuire P.E."/>
            <person name="Lux T."/>
            <person name="Spannagl M."/>
            <person name="Mayer K.F.X."/>
            <person name="Baldrich P."/>
            <person name="Meyers B.C."/>
            <person name="Huo N."/>
            <person name="Gu Y.Q."/>
            <person name="Zhou H."/>
            <person name="Devos K.M."/>
            <person name="Bennetzen J.L."/>
            <person name="Unver T."/>
            <person name="Budak H."/>
            <person name="Gulick P.J."/>
            <person name="Galiba G."/>
            <person name="Kalapos B."/>
            <person name="Nelson D.R."/>
            <person name="Li P."/>
            <person name="You F.M."/>
            <person name="Luo M.C."/>
            <person name="Dvorak J."/>
        </authorList>
    </citation>
    <scope>NUCLEOTIDE SEQUENCE [LARGE SCALE GENOMIC DNA]</scope>
    <source>
        <strain evidence="2">cv. AL8/78</strain>
    </source>
</reference>
<accession>A0A453HXK7</accession>
<evidence type="ECO:0000313" key="3">
    <source>
        <dbReference type="Proteomes" id="UP000015105"/>
    </source>
</evidence>
<dbReference type="Pfam" id="PF24626">
    <property type="entry name" value="SH3_Tf2-1"/>
    <property type="match status" value="1"/>
</dbReference>
<reference evidence="3" key="1">
    <citation type="journal article" date="2014" name="Science">
        <title>Ancient hybridizations among the ancestral genomes of bread wheat.</title>
        <authorList>
            <consortium name="International Wheat Genome Sequencing Consortium,"/>
            <person name="Marcussen T."/>
            <person name="Sandve S.R."/>
            <person name="Heier L."/>
            <person name="Spannagl M."/>
            <person name="Pfeifer M."/>
            <person name="Jakobsen K.S."/>
            <person name="Wulff B.B."/>
            <person name="Steuernagel B."/>
            <person name="Mayer K.F."/>
            <person name="Olsen O.A."/>
        </authorList>
    </citation>
    <scope>NUCLEOTIDE SEQUENCE [LARGE SCALE GENOMIC DNA]</scope>
    <source>
        <strain evidence="3">cv. AL8/78</strain>
    </source>
</reference>
<evidence type="ECO:0000313" key="2">
    <source>
        <dbReference type="EnsemblPlants" id="AET4Gv20340400.3"/>
    </source>
</evidence>